<dbReference type="EMBL" id="CP022190">
    <property type="protein sequence ID" value="AWI85154.1"/>
    <property type="molecule type" value="Genomic_DNA"/>
</dbReference>
<dbReference type="Proteomes" id="UP000244915">
    <property type="component" value="Chromosome 2"/>
</dbReference>
<dbReference type="AlphaFoldDB" id="A0A2U8HH76"/>
<evidence type="ECO:0000313" key="2">
    <source>
        <dbReference type="EMBL" id="AWI85154.1"/>
    </source>
</evidence>
<evidence type="ECO:0000256" key="1">
    <source>
        <dbReference type="SAM" id="MobiDB-lite"/>
    </source>
</evidence>
<evidence type="ECO:0008006" key="4">
    <source>
        <dbReference type="Google" id="ProtNLM"/>
    </source>
</evidence>
<protein>
    <recommendedName>
        <fullName evidence="4">AsnC family transcriptional regulator</fullName>
    </recommendedName>
</protein>
<dbReference type="KEGG" id="ypac:CEW88_15495"/>
<gene>
    <name evidence="2" type="ORF">CEW88_15495</name>
</gene>
<accession>A0A2U8HH76</accession>
<feature type="compositionally biased region" description="Low complexity" evidence="1">
    <location>
        <begin position="56"/>
        <end position="66"/>
    </location>
</feature>
<proteinExistence type="predicted"/>
<name>A0A2U8HH76_9RHOB</name>
<organism evidence="2 3">
    <name type="scientific">Alloyangia pacifica</name>
    <dbReference type="NCBI Taxonomy" id="311180"/>
    <lineage>
        <taxon>Bacteria</taxon>
        <taxon>Pseudomonadati</taxon>
        <taxon>Pseudomonadota</taxon>
        <taxon>Alphaproteobacteria</taxon>
        <taxon>Rhodobacterales</taxon>
        <taxon>Roseobacteraceae</taxon>
        <taxon>Alloyangia</taxon>
    </lineage>
</organism>
<sequence>MAYRIPTRSDDEALLALVNSRAGGTSSGDIAKSSGLASHQVRVRTNRVKEADEAAEGGADLSAAYW</sequence>
<dbReference type="RefSeq" id="WP_108968645.1">
    <property type="nucleotide sequence ID" value="NZ_CP022190.1"/>
</dbReference>
<evidence type="ECO:0000313" key="3">
    <source>
        <dbReference type="Proteomes" id="UP000244915"/>
    </source>
</evidence>
<reference evidence="2 3" key="1">
    <citation type="submission" date="2017-06" db="EMBL/GenBank/DDBJ databases">
        <title>Yangia sp. YSBP01 complete genome sequence.</title>
        <authorList>
            <person name="Woo J.-H."/>
            <person name="Kim H.-S."/>
        </authorList>
    </citation>
    <scope>NUCLEOTIDE SEQUENCE [LARGE SCALE GENOMIC DNA]</scope>
    <source>
        <strain evidence="2 3">YSBP01</strain>
    </source>
</reference>
<feature type="region of interest" description="Disordered" evidence="1">
    <location>
        <begin position="23"/>
        <end position="66"/>
    </location>
</feature>